<reference evidence="2 3" key="1">
    <citation type="submission" date="2022-09" db="EMBL/GenBank/DDBJ databases">
        <authorList>
            <person name="Han X.L."/>
            <person name="Wang Q."/>
            <person name="Lu T."/>
        </authorList>
    </citation>
    <scope>NUCLEOTIDE SEQUENCE [LARGE SCALE GENOMIC DNA]</scope>
    <source>
        <strain evidence="2 3">WQ 127069</strain>
    </source>
</reference>
<feature type="domain" description="Carboxymuconolactone decarboxylase-like" evidence="1">
    <location>
        <begin position="12"/>
        <end position="93"/>
    </location>
</feature>
<sequence>MEMRLDYIKVEPEALQTLLKLEGYVKKSGIDHKLLELIKIRASQINGCAYCLDMHTKDARAMGETEQRLYMLNAWREAPFYTEAERAAIALTEAVTKISDAGVPQELYEQVRKHFDEGQFVKLIMAINAINCWNRIAISTGMVPGEYQPAAHK</sequence>
<proteinExistence type="predicted"/>
<keyword evidence="3" id="KW-1185">Reference proteome</keyword>
<dbReference type="PANTHER" id="PTHR34846">
    <property type="entry name" value="4-CARBOXYMUCONOLACTONE DECARBOXYLASE FAMILY PROTEIN (AFU_ORTHOLOGUE AFUA_6G11590)"/>
    <property type="match status" value="1"/>
</dbReference>
<dbReference type="Gene3D" id="1.20.1290.10">
    <property type="entry name" value="AhpD-like"/>
    <property type="match status" value="1"/>
</dbReference>
<dbReference type="InterPro" id="IPR003779">
    <property type="entry name" value="CMD-like"/>
</dbReference>
<name>A0ABT2UFB5_9BACL</name>
<gene>
    <name evidence="2" type="ORF">OB236_11355</name>
</gene>
<evidence type="ECO:0000313" key="2">
    <source>
        <dbReference type="EMBL" id="MCU6792716.1"/>
    </source>
</evidence>
<dbReference type="EMBL" id="JAOQIO010000034">
    <property type="protein sequence ID" value="MCU6792716.1"/>
    <property type="molecule type" value="Genomic_DNA"/>
</dbReference>
<dbReference type="Pfam" id="PF02627">
    <property type="entry name" value="CMD"/>
    <property type="match status" value="1"/>
</dbReference>
<protein>
    <submittedName>
        <fullName evidence="2">Carboxymuconolactone decarboxylase family protein</fullName>
    </submittedName>
</protein>
<dbReference type="InterPro" id="IPR029032">
    <property type="entry name" value="AhpD-like"/>
</dbReference>
<organism evidence="2 3">
    <name type="scientific">Paenibacillus baimaensis</name>
    <dbReference type="NCBI Taxonomy" id="2982185"/>
    <lineage>
        <taxon>Bacteria</taxon>
        <taxon>Bacillati</taxon>
        <taxon>Bacillota</taxon>
        <taxon>Bacilli</taxon>
        <taxon>Bacillales</taxon>
        <taxon>Paenibacillaceae</taxon>
        <taxon>Paenibacillus</taxon>
    </lineage>
</organism>
<dbReference type="InterPro" id="IPR004675">
    <property type="entry name" value="AhpD_core"/>
</dbReference>
<dbReference type="NCBIfam" id="TIGR00778">
    <property type="entry name" value="ahpD_dom"/>
    <property type="match status" value="1"/>
</dbReference>
<comment type="caution">
    <text evidence="2">The sequence shown here is derived from an EMBL/GenBank/DDBJ whole genome shotgun (WGS) entry which is preliminary data.</text>
</comment>
<dbReference type="SUPFAM" id="SSF69118">
    <property type="entry name" value="AhpD-like"/>
    <property type="match status" value="1"/>
</dbReference>
<dbReference type="PANTHER" id="PTHR34846:SF10">
    <property type="entry name" value="CYTOPLASMIC PROTEIN"/>
    <property type="match status" value="1"/>
</dbReference>
<accession>A0ABT2UFB5</accession>
<evidence type="ECO:0000259" key="1">
    <source>
        <dbReference type="Pfam" id="PF02627"/>
    </source>
</evidence>
<dbReference type="RefSeq" id="WP_262684092.1">
    <property type="nucleotide sequence ID" value="NZ_JAOQIO010000034.1"/>
</dbReference>
<evidence type="ECO:0000313" key="3">
    <source>
        <dbReference type="Proteomes" id="UP001652445"/>
    </source>
</evidence>
<dbReference type="Proteomes" id="UP001652445">
    <property type="component" value="Unassembled WGS sequence"/>
</dbReference>